<dbReference type="AlphaFoldDB" id="A0A667YI83"/>
<evidence type="ECO:0000259" key="4">
    <source>
        <dbReference type="PROSITE" id="PS50186"/>
    </source>
</evidence>
<proteinExistence type="inferred from homology"/>
<dbReference type="CDD" id="cd04405">
    <property type="entry name" value="RhoGAP_BRCC3-like"/>
    <property type="match status" value="1"/>
</dbReference>
<comment type="similarity">
    <text evidence="1">Belongs to the DEPDC7 family.</text>
</comment>
<name>A0A667YI83_9TELE</name>
<organism evidence="5 6">
    <name type="scientific">Myripristis murdjan</name>
    <name type="common">pinecone soldierfish</name>
    <dbReference type="NCBI Taxonomy" id="586833"/>
    <lineage>
        <taxon>Eukaryota</taxon>
        <taxon>Metazoa</taxon>
        <taxon>Chordata</taxon>
        <taxon>Craniata</taxon>
        <taxon>Vertebrata</taxon>
        <taxon>Euteleostomi</taxon>
        <taxon>Actinopterygii</taxon>
        <taxon>Neopterygii</taxon>
        <taxon>Teleostei</taxon>
        <taxon>Neoteleostei</taxon>
        <taxon>Acanthomorphata</taxon>
        <taxon>Holocentriformes</taxon>
        <taxon>Holocentridae</taxon>
        <taxon>Myripristis</taxon>
    </lineage>
</organism>
<dbReference type="OrthoDB" id="276323at2759"/>
<dbReference type="PANTHER" id="PTHR16206">
    <property type="entry name" value="DEP DOMAIN-CONTAINING"/>
    <property type="match status" value="1"/>
</dbReference>
<evidence type="ECO:0000313" key="5">
    <source>
        <dbReference type="Ensembl" id="ENSMMDP00005023549.1"/>
    </source>
</evidence>
<feature type="domain" description="DEP" evidence="4">
    <location>
        <begin position="44"/>
        <end position="135"/>
    </location>
</feature>
<reference evidence="5" key="2">
    <citation type="submission" date="2025-08" db="UniProtKB">
        <authorList>
            <consortium name="Ensembl"/>
        </authorList>
    </citation>
    <scope>IDENTIFICATION</scope>
</reference>
<sequence length="584" mass="64669">MASVRERVAALNLAEKLCVRPAAYGVVSKPAQSPSFWSGLISHLRSAVKVEHRRVLFKSHSDCFLGSEAVDVLADHITHVKGLEGADISRRAVLSMCQVLLDCQVFEAVGTKVFGKIKKQNVFQDSKSALYRFLNTHTPSVDELERGVLTHGLQKLLSGVPSDRQEQQVLPKCSHVQMCTPVRSTQMGITAKANQLEALGNISQSSETLVESLSPSRLKTDSTLPQSLVDEVWQQQTLLRLLKLVELPLLDGVLQCSQASSSSSSSPSPPHNNPDLIYSSNHLDRQILKVFRDSQEDEWLCAALDCLDFLPDQPVVEMSRELPHFFPEDQSSCDHMTTGHGAQDGGRGGGDHPGLLPSSLAQCKMLLYRTLATHYSQSDRAPLLPQHMTDVYTAITDMLVNGKPDKALEALQLCLKLLPPSCREELHRLLTFVALAANPHGIKLDKEMENRWAVKKSFSRAILHSRTLSKEKEDLMMVFMLSNTQELFKIPGALHKAVSDVLASVVDKSHRDVPGLTFCQQVSSGTLAGFSKTTTNQELRALLQSIHLDPKISAKQRKRLLGQFYQAHPEIFHQYWGDSAVSVL</sequence>
<reference evidence="5" key="3">
    <citation type="submission" date="2025-09" db="UniProtKB">
        <authorList>
            <consortium name="Ensembl"/>
        </authorList>
    </citation>
    <scope>IDENTIFICATION</scope>
</reference>
<dbReference type="SUPFAM" id="SSF46785">
    <property type="entry name" value="Winged helix' DNA-binding domain"/>
    <property type="match status" value="1"/>
</dbReference>
<gene>
    <name evidence="5" type="primary">LOC115360094</name>
</gene>
<evidence type="ECO:0000256" key="3">
    <source>
        <dbReference type="SAM" id="MobiDB-lite"/>
    </source>
</evidence>
<evidence type="ECO:0000313" key="6">
    <source>
        <dbReference type="Proteomes" id="UP000472263"/>
    </source>
</evidence>
<dbReference type="Gene3D" id="1.10.10.10">
    <property type="entry name" value="Winged helix-like DNA-binding domain superfamily/Winged helix DNA-binding domain"/>
    <property type="match status" value="1"/>
</dbReference>
<dbReference type="InterPro" id="IPR036390">
    <property type="entry name" value="WH_DNA-bd_sf"/>
</dbReference>
<evidence type="ECO:0000256" key="1">
    <source>
        <dbReference type="ARBA" id="ARBA00037970"/>
    </source>
</evidence>
<feature type="region of interest" description="Disordered" evidence="3">
    <location>
        <begin position="258"/>
        <end position="278"/>
    </location>
</feature>
<dbReference type="InParanoid" id="A0A667YI83"/>
<dbReference type="GeneID" id="115360094"/>
<dbReference type="PROSITE" id="PS50186">
    <property type="entry name" value="DEP"/>
    <property type="match status" value="1"/>
</dbReference>
<protein>
    <recommendedName>
        <fullName evidence="2">DEP domain-containing protein 7</fullName>
    </recommendedName>
</protein>
<dbReference type="InterPro" id="IPR036388">
    <property type="entry name" value="WH-like_DNA-bd_sf"/>
</dbReference>
<dbReference type="Ensembl" id="ENSMMDT00005024058.1">
    <property type="protein sequence ID" value="ENSMMDP00005023549.1"/>
    <property type="gene ID" value="ENSMMDG00005011354.1"/>
</dbReference>
<dbReference type="Proteomes" id="UP000472263">
    <property type="component" value="Chromosome 6"/>
</dbReference>
<dbReference type="SMART" id="SM00049">
    <property type="entry name" value="DEP"/>
    <property type="match status" value="1"/>
</dbReference>
<dbReference type="GeneTree" id="ENSGT00950000182976"/>
<reference evidence="5" key="1">
    <citation type="submission" date="2019-06" db="EMBL/GenBank/DDBJ databases">
        <authorList>
            <consortium name="Wellcome Sanger Institute Data Sharing"/>
        </authorList>
    </citation>
    <scope>NUCLEOTIDE SEQUENCE [LARGE SCALE GENOMIC DNA]</scope>
</reference>
<dbReference type="RefSeq" id="XP_029908587.1">
    <property type="nucleotide sequence ID" value="XM_030052727.1"/>
</dbReference>
<evidence type="ECO:0000256" key="2">
    <source>
        <dbReference type="ARBA" id="ARBA00040225"/>
    </source>
</evidence>
<keyword evidence="6" id="KW-1185">Reference proteome</keyword>
<dbReference type="PANTHER" id="PTHR16206:SF9">
    <property type="entry name" value="DEP DOMAIN-CONTAINING PROTEIN 7"/>
    <property type="match status" value="1"/>
</dbReference>
<dbReference type="GO" id="GO:0035556">
    <property type="term" value="P:intracellular signal transduction"/>
    <property type="evidence" value="ECO:0007669"/>
    <property type="project" value="InterPro"/>
</dbReference>
<accession>A0A667YI83</accession>
<dbReference type="InterPro" id="IPR000591">
    <property type="entry name" value="DEP_dom"/>
</dbReference>
<dbReference type="Pfam" id="PF00610">
    <property type="entry name" value="DEP"/>
    <property type="match status" value="1"/>
</dbReference>